<dbReference type="PROSITE" id="PS50164">
    <property type="entry name" value="GIY_YIG"/>
    <property type="match status" value="1"/>
</dbReference>
<accession>A0ABV1J7Z7</accession>
<evidence type="ECO:0000256" key="1">
    <source>
        <dbReference type="ARBA" id="ARBA00007435"/>
    </source>
</evidence>
<comment type="similarity">
    <text evidence="1">Belongs to the UPF0213 family.</text>
</comment>
<reference evidence="3 4" key="1">
    <citation type="submission" date="2024-04" db="EMBL/GenBank/DDBJ databases">
        <title>Human intestinal bacterial collection.</title>
        <authorList>
            <person name="Pauvert C."/>
            <person name="Hitch T.C.A."/>
            <person name="Clavel T."/>
        </authorList>
    </citation>
    <scope>NUCLEOTIDE SEQUENCE [LARGE SCALE GENOMIC DNA]</scope>
    <source>
        <strain evidence="3 4">CLA-SR-H026</strain>
    </source>
</reference>
<dbReference type="SUPFAM" id="SSF82771">
    <property type="entry name" value="GIY-YIG endonuclease"/>
    <property type="match status" value="1"/>
</dbReference>
<dbReference type="PANTHER" id="PTHR34477:SF1">
    <property type="entry name" value="UPF0213 PROTEIN YHBQ"/>
    <property type="match status" value="1"/>
</dbReference>
<dbReference type="RefSeq" id="WP_349053878.1">
    <property type="nucleotide sequence ID" value="NZ_JBBNPS010000009.1"/>
</dbReference>
<evidence type="ECO:0000259" key="2">
    <source>
        <dbReference type="PROSITE" id="PS50164"/>
    </source>
</evidence>
<dbReference type="Pfam" id="PF01541">
    <property type="entry name" value="GIY-YIG"/>
    <property type="match status" value="1"/>
</dbReference>
<dbReference type="PANTHER" id="PTHR34477">
    <property type="entry name" value="UPF0213 PROTEIN YHBQ"/>
    <property type="match status" value="1"/>
</dbReference>
<dbReference type="EMBL" id="JBBNPS010000009">
    <property type="protein sequence ID" value="MEQ3353591.1"/>
    <property type="molecule type" value="Genomic_DNA"/>
</dbReference>
<protein>
    <submittedName>
        <fullName evidence="3">GIY-YIG nuclease family protein</fullName>
    </submittedName>
</protein>
<name>A0ABV1J7Z7_9FIRM</name>
<feature type="domain" description="GIY-YIG" evidence="2">
    <location>
        <begin position="5"/>
        <end position="81"/>
    </location>
</feature>
<evidence type="ECO:0000313" key="4">
    <source>
        <dbReference type="Proteomes" id="UP001481872"/>
    </source>
</evidence>
<dbReference type="InterPro" id="IPR050190">
    <property type="entry name" value="UPF0213_domain"/>
</dbReference>
<dbReference type="Proteomes" id="UP001481872">
    <property type="component" value="Unassembled WGS sequence"/>
</dbReference>
<evidence type="ECO:0000313" key="3">
    <source>
        <dbReference type="EMBL" id="MEQ3353591.1"/>
    </source>
</evidence>
<keyword evidence="4" id="KW-1185">Reference proteome</keyword>
<dbReference type="SMART" id="SM00465">
    <property type="entry name" value="GIYc"/>
    <property type="match status" value="1"/>
</dbReference>
<comment type="caution">
    <text evidence="3">The sequence shown here is derived from an EMBL/GenBank/DDBJ whole genome shotgun (WGS) entry which is preliminary data.</text>
</comment>
<dbReference type="Gene3D" id="3.40.1440.10">
    <property type="entry name" value="GIY-YIG endonuclease"/>
    <property type="match status" value="1"/>
</dbReference>
<dbReference type="CDD" id="cd10456">
    <property type="entry name" value="GIY-YIG_UPF0213"/>
    <property type="match status" value="1"/>
</dbReference>
<dbReference type="InterPro" id="IPR035901">
    <property type="entry name" value="GIY-YIG_endonuc_sf"/>
</dbReference>
<sequence>MEKLKKHYVYILRCADDTLYTGYTTDPERRLEEHNRGIGAKYTRARLPVDLVYVEEGADKSWGLRREAAIKKLRRKDKLELIMKAGDKHGKTSR</sequence>
<organism evidence="3 4">
    <name type="scientific">Aedoeadaptatus acetigenes</name>
    <dbReference type="NCBI Taxonomy" id="2981723"/>
    <lineage>
        <taxon>Bacteria</taxon>
        <taxon>Bacillati</taxon>
        <taxon>Bacillota</taxon>
        <taxon>Tissierellia</taxon>
        <taxon>Tissierellales</taxon>
        <taxon>Peptoniphilaceae</taxon>
        <taxon>Aedoeadaptatus</taxon>
    </lineage>
</organism>
<proteinExistence type="inferred from homology"/>
<gene>
    <name evidence="3" type="ORF">AAA081_04650</name>
</gene>
<dbReference type="InterPro" id="IPR000305">
    <property type="entry name" value="GIY-YIG_endonuc"/>
</dbReference>